<evidence type="ECO:0000313" key="4">
    <source>
        <dbReference type="Proteomes" id="UP001190825"/>
    </source>
</evidence>
<accession>A0A508WXR2</accession>
<name>A0A508WXR2_9HYPH</name>
<feature type="region of interest" description="Disordered" evidence="1">
    <location>
        <begin position="1"/>
        <end position="23"/>
    </location>
</feature>
<evidence type="ECO:0000256" key="1">
    <source>
        <dbReference type="SAM" id="MobiDB-lite"/>
    </source>
</evidence>
<protein>
    <submittedName>
        <fullName evidence="3">Uncharacterized protein</fullName>
    </submittedName>
</protein>
<reference evidence="2" key="1">
    <citation type="submission" date="2017-04" db="EMBL/GenBank/DDBJ databases">
        <authorList>
            <person name="Porter S."/>
            <person name="Friesen M.L."/>
            <person name="Faber-Hammond J."/>
        </authorList>
    </citation>
    <scope>NUCLEOTIDE SEQUENCE</scope>
    <source>
        <strain evidence="2">Str16</strain>
    </source>
</reference>
<organism evidence="3">
    <name type="scientific">Sinorhizobium medicae</name>
    <dbReference type="NCBI Taxonomy" id="110321"/>
    <lineage>
        <taxon>Bacteria</taxon>
        <taxon>Pseudomonadati</taxon>
        <taxon>Pseudomonadota</taxon>
        <taxon>Alphaproteobacteria</taxon>
        <taxon>Hyphomicrobiales</taxon>
        <taxon>Rhizobiaceae</taxon>
        <taxon>Sinorhizobium/Ensifer group</taxon>
        <taxon>Sinorhizobium</taxon>
    </lineage>
</organism>
<evidence type="ECO:0000313" key="2">
    <source>
        <dbReference type="EMBL" id="PLT95185.1"/>
    </source>
</evidence>
<dbReference type="EMBL" id="NBUC01000154">
    <property type="protein sequence ID" value="PLT95185.1"/>
    <property type="molecule type" value="Genomic_DNA"/>
</dbReference>
<proteinExistence type="predicted"/>
<dbReference type="EMBL" id="CABFNB010000103">
    <property type="protein sequence ID" value="VTZ62253.1"/>
    <property type="molecule type" value="Genomic_DNA"/>
</dbReference>
<evidence type="ECO:0000313" key="3">
    <source>
        <dbReference type="EMBL" id="VTZ62253.1"/>
    </source>
</evidence>
<gene>
    <name evidence="2" type="ORF">BMJ33_30275</name>
    <name evidence="3" type="ORF">EMEDMD4_370117</name>
</gene>
<reference evidence="2 4" key="2">
    <citation type="journal article" date="2018" name="FEMS Microbiol. Ecol.">
        <title>Co-invading symbiotic mutualists of Medicago polymorpha retain high ancestral diversity and contain diverse accessory genomes.</title>
        <authorList>
            <person name="Porter S.S."/>
            <person name="Faber-Hammond J.J."/>
            <person name="Friesen M.L."/>
        </authorList>
    </citation>
    <scope>NUCLEOTIDE SEQUENCE [LARGE SCALE GENOMIC DNA]</scope>
    <source>
        <strain evidence="2 4">Str16</strain>
    </source>
</reference>
<sequence>MAASGCKPLSIDHGMPGSNIDRPGLADALEEVRPGDMLGWIEDYNEIHPHSAPMMASPRHFIRAKST</sequence>
<reference evidence="3" key="3">
    <citation type="submission" date="2019-06" db="EMBL/GenBank/DDBJ databases">
        <authorList>
            <person name="Le Quere A."/>
            <person name="Colella S."/>
        </authorList>
    </citation>
    <scope>NUCLEOTIDE SEQUENCE</scope>
    <source>
        <strain evidence="3">EmedicaeMD41</strain>
    </source>
</reference>
<keyword evidence="4" id="KW-1185">Reference proteome</keyword>
<dbReference type="Proteomes" id="UP001190825">
    <property type="component" value="Unassembled WGS sequence"/>
</dbReference>
<dbReference type="Proteomes" id="UP000507954">
    <property type="component" value="Unassembled WGS sequence"/>
</dbReference>
<dbReference type="AlphaFoldDB" id="A0A508WXR2"/>